<evidence type="ECO:0000256" key="15">
    <source>
        <dbReference type="ARBA" id="ARBA00022989"/>
    </source>
</evidence>
<proteinExistence type="predicted"/>
<dbReference type="PROSITE" id="PS51292">
    <property type="entry name" value="ZF_RING_CH"/>
    <property type="match status" value="1"/>
</dbReference>
<evidence type="ECO:0000256" key="6">
    <source>
        <dbReference type="ARBA" id="ARBA00012483"/>
    </source>
</evidence>
<dbReference type="Pfam" id="PF12906">
    <property type="entry name" value="RINGv"/>
    <property type="match status" value="1"/>
</dbReference>
<evidence type="ECO:0000256" key="11">
    <source>
        <dbReference type="ARBA" id="ARBA00022771"/>
    </source>
</evidence>
<evidence type="ECO:0000256" key="14">
    <source>
        <dbReference type="ARBA" id="ARBA00022859"/>
    </source>
</evidence>
<keyword evidence="14" id="KW-0391">Immunity</keyword>
<feature type="region of interest" description="Disordered" evidence="20">
    <location>
        <begin position="267"/>
        <end position="293"/>
    </location>
</feature>
<keyword evidence="25" id="KW-1185">Reference proteome</keyword>
<evidence type="ECO:0000256" key="8">
    <source>
        <dbReference type="ARBA" id="ARBA00022692"/>
    </source>
</evidence>
<evidence type="ECO:0000259" key="22">
    <source>
        <dbReference type="PROSITE" id="PS50089"/>
    </source>
</evidence>
<keyword evidence="16 21" id="KW-0472">Membrane</keyword>
<feature type="compositionally biased region" description="Low complexity" evidence="20">
    <location>
        <begin position="279"/>
        <end position="292"/>
    </location>
</feature>
<dbReference type="Proteomes" id="UP000281406">
    <property type="component" value="Unassembled WGS sequence"/>
</dbReference>
<feature type="region of interest" description="Disordered" evidence="20">
    <location>
        <begin position="715"/>
        <end position="751"/>
    </location>
</feature>
<keyword evidence="18" id="KW-0968">Cytoplasmic vesicle</keyword>
<dbReference type="AlphaFoldDB" id="A0A3N0XHZ2"/>
<dbReference type="EMBL" id="RJVU01075617">
    <property type="protein sequence ID" value="ROI16039.1"/>
    <property type="molecule type" value="Genomic_DNA"/>
</dbReference>
<evidence type="ECO:0000256" key="3">
    <source>
        <dbReference type="ARBA" id="ARBA00004439"/>
    </source>
</evidence>
<evidence type="ECO:0000256" key="4">
    <source>
        <dbReference type="ARBA" id="ARBA00004520"/>
    </source>
</evidence>
<feature type="transmembrane region" description="Helical" evidence="21">
    <location>
        <begin position="611"/>
        <end position="633"/>
    </location>
</feature>
<dbReference type="SMART" id="SM00744">
    <property type="entry name" value="RINGv"/>
    <property type="match status" value="1"/>
</dbReference>
<evidence type="ECO:0000313" key="24">
    <source>
        <dbReference type="EMBL" id="ROI16039.1"/>
    </source>
</evidence>
<keyword evidence="11 19" id="KW-0863">Zinc-finger</keyword>
<comment type="catalytic activity">
    <reaction evidence="1">
        <text>S-ubiquitinyl-[E2 ubiquitin-conjugating enzyme]-L-cysteine + [acceptor protein]-L-lysine = [E2 ubiquitin-conjugating enzyme]-L-cysteine + N(6)-ubiquitinyl-[acceptor protein]-L-lysine.</text>
        <dbReference type="EC" id="2.3.2.27"/>
    </reaction>
</comment>
<feature type="region of interest" description="Disordered" evidence="20">
    <location>
        <begin position="44"/>
        <end position="124"/>
    </location>
</feature>
<dbReference type="EC" id="2.3.2.27" evidence="6"/>
<keyword evidence="8 21" id="KW-0812">Transmembrane</keyword>
<keyword evidence="12" id="KW-0833">Ubl conjugation pathway</keyword>
<name>A0A3N0XHZ2_ANAGA</name>
<comment type="pathway">
    <text evidence="5">Protein modification; protein ubiquitination.</text>
</comment>
<evidence type="ECO:0000256" key="19">
    <source>
        <dbReference type="PROSITE-ProRule" id="PRU00175"/>
    </source>
</evidence>
<dbReference type="GO" id="GO:0061630">
    <property type="term" value="F:ubiquitin protein ligase activity"/>
    <property type="evidence" value="ECO:0007669"/>
    <property type="project" value="UniProtKB-EC"/>
</dbReference>
<evidence type="ECO:0000256" key="16">
    <source>
        <dbReference type="ARBA" id="ARBA00023136"/>
    </source>
</evidence>
<dbReference type="InterPro" id="IPR001841">
    <property type="entry name" value="Znf_RING"/>
</dbReference>
<evidence type="ECO:0000256" key="9">
    <source>
        <dbReference type="ARBA" id="ARBA00022723"/>
    </source>
</evidence>
<feature type="compositionally biased region" description="Basic and acidic residues" evidence="20">
    <location>
        <begin position="385"/>
        <end position="406"/>
    </location>
</feature>
<evidence type="ECO:0000256" key="20">
    <source>
        <dbReference type="SAM" id="MobiDB-lite"/>
    </source>
</evidence>
<evidence type="ECO:0000256" key="2">
    <source>
        <dbReference type="ARBA" id="ARBA00004155"/>
    </source>
</evidence>
<evidence type="ECO:0000256" key="10">
    <source>
        <dbReference type="ARBA" id="ARBA00022753"/>
    </source>
</evidence>
<dbReference type="GO" id="GO:0002376">
    <property type="term" value="P:immune system process"/>
    <property type="evidence" value="ECO:0007669"/>
    <property type="project" value="UniProtKB-KW"/>
</dbReference>
<evidence type="ECO:0000313" key="25">
    <source>
        <dbReference type="Proteomes" id="UP000281406"/>
    </source>
</evidence>
<keyword evidence="17" id="KW-0458">Lysosome</keyword>
<keyword evidence="15 21" id="KW-1133">Transmembrane helix</keyword>
<dbReference type="PROSITE" id="PS50089">
    <property type="entry name" value="ZF_RING_2"/>
    <property type="match status" value="1"/>
</dbReference>
<evidence type="ECO:0000256" key="21">
    <source>
        <dbReference type="SAM" id="Phobius"/>
    </source>
</evidence>
<protein>
    <recommendedName>
        <fullName evidence="6">RING-type E3 ubiquitin transferase</fullName>
        <ecNumber evidence="6">2.3.2.27</ecNumber>
    </recommendedName>
</protein>
<feature type="compositionally biased region" description="Basic and acidic residues" evidence="20">
    <location>
        <begin position="44"/>
        <end position="71"/>
    </location>
</feature>
<keyword evidence="9" id="KW-0479">Metal-binding</keyword>
<evidence type="ECO:0000256" key="1">
    <source>
        <dbReference type="ARBA" id="ARBA00000900"/>
    </source>
</evidence>
<feature type="compositionally biased region" description="Basic and acidic residues" evidence="20">
    <location>
        <begin position="98"/>
        <end position="124"/>
    </location>
</feature>
<dbReference type="GO" id="GO:0016567">
    <property type="term" value="P:protein ubiquitination"/>
    <property type="evidence" value="ECO:0007669"/>
    <property type="project" value="UniProtKB-ARBA"/>
</dbReference>
<keyword evidence="13" id="KW-0862">Zinc</keyword>
<dbReference type="InterPro" id="IPR013083">
    <property type="entry name" value="Znf_RING/FYVE/PHD"/>
</dbReference>
<dbReference type="PANTHER" id="PTHR45981">
    <property type="entry name" value="LD02310P"/>
    <property type="match status" value="1"/>
</dbReference>
<reference evidence="24 25" key="1">
    <citation type="submission" date="2018-10" db="EMBL/GenBank/DDBJ databases">
        <title>Genome assembly for a Yunnan-Guizhou Plateau 3E fish, Anabarilius grahami (Regan), and its evolutionary and genetic applications.</title>
        <authorList>
            <person name="Jiang W."/>
        </authorList>
    </citation>
    <scope>NUCLEOTIDE SEQUENCE [LARGE SCALE GENOMIC DNA]</scope>
    <source>
        <strain evidence="24">AG-KIZ</strain>
        <tissue evidence="24">Muscle</tissue>
    </source>
</reference>
<evidence type="ECO:0000256" key="18">
    <source>
        <dbReference type="ARBA" id="ARBA00023329"/>
    </source>
</evidence>
<evidence type="ECO:0000256" key="13">
    <source>
        <dbReference type="ARBA" id="ARBA00022833"/>
    </source>
</evidence>
<feature type="transmembrane region" description="Helical" evidence="21">
    <location>
        <begin position="664"/>
        <end position="684"/>
    </location>
</feature>
<dbReference type="OrthoDB" id="264354at2759"/>
<organism evidence="24 25">
    <name type="scientific">Anabarilius grahami</name>
    <name type="common">Kanglang fish</name>
    <name type="synonym">Barilius grahami</name>
    <dbReference type="NCBI Taxonomy" id="495550"/>
    <lineage>
        <taxon>Eukaryota</taxon>
        <taxon>Metazoa</taxon>
        <taxon>Chordata</taxon>
        <taxon>Craniata</taxon>
        <taxon>Vertebrata</taxon>
        <taxon>Euteleostomi</taxon>
        <taxon>Actinopterygii</taxon>
        <taxon>Neopterygii</taxon>
        <taxon>Teleostei</taxon>
        <taxon>Ostariophysi</taxon>
        <taxon>Cypriniformes</taxon>
        <taxon>Xenocyprididae</taxon>
        <taxon>Xenocypridinae</taxon>
        <taxon>Xenocypridinae incertae sedis</taxon>
        <taxon>Anabarilius</taxon>
    </lineage>
</organism>
<feature type="compositionally biased region" description="Basic residues" evidence="20">
    <location>
        <begin position="348"/>
        <end position="358"/>
    </location>
</feature>
<evidence type="ECO:0000259" key="23">
    <source>
        <dbReference type="PROSITE" id="PS51292"/>
    </source>
</evidence>
<dbReference type="GO" id="GO:0008270">
    <property type="term" value="F:zinc ion binding"/>
    <property type="evidence" value="ECO:0007669"/>
    <property type="project" value="UniProtKB-KW"/>
</dbReference>
<dbReference type="Gene3D" id="3.30.40.10">
    <property type="entry name" value="Zinc/RING finger domain, C3HC4 (zinc finger)"/>
    <property type="match status" value="1"/>
</dbReference>
<dbReference type="GO" id="GO:0031901">
    <property type="term" value="C:early endosome membrane"/>
    <property type="evidence" value="ECO:0007669"/>
    <property type="project" value="UniProtKB-SubCell"/>
</dbReference>
<sequence length="751" mass="83705">MHRPLEQAELISSLIAHRIYRGEFMDPHGGANYHHGSADRLEDLHCGADNHHSSADRLEDPHGGADDHHSCADGLVDPPSGSDDHYSSADGLEPYGGVDDHHNADGLEDPHGGADDHHSSAVGAEDLHGGADLAKLETTMAYQAGRQFRNDLCGHVETNRQFQYNLYGHVEADRKLGDDLRGRIRADRELRGNLCGRIKVDRELRDDLRGNIRADRKLRDDLRGHIRADKKFYEAGFWDRSTHTPNGCGHNGQHCNLRGLRRGSHLGSGLWGEKAPGRSGSRSSNISKASSSTQGAVLNSISQTSVTPSSQDICSSSGYAKLEVDGSDQTTPVMPINPASDPAPTTKRQVKRRIRRRRESTGTVGCAKECVDQTKHSRSHKQVHTHSDSSSEDEQRWREARSWSREKARRRRSGSRHTQAHPREERDGIELMSVNSDEGQKENQPPQCKGPNTKAHKKLLKKERGGQSQAANHRKGRDHGTSRSGSEEEEPTTKTYEERGSGDPDMSVPSTCKCTNPTNQNGAMQHACTDDELEVCRICHCEGDEEFPLITPCHCTGSLRFVHQACLHQWIKSSDTRCCELCKYDFIMETHLKPLRKWEKLQMSTSERRKIFCSVTFHLAAVVCVIWSLYVLIDRTAEEIRQGKNNALVRLSPLNAVGVLEWSFWTKLIVVAVGFTGGLIFMYIQCKVYLQLWRRLKAFNRIIFVQNCPDTVRNGENRPPQVTQSNGTHGAVEVPAPQTQTNTGGVEVAPV</sequence>
<feature type="domain" description="RING-CH-type" evidence="23">
    <location>
        <begin position="528"/>
        <end position="589"/>
    </location>
</feature>
<dbReference type="InterPro" id="IPR011016">
    <property type="entry name" value="Znf_RING-CH"/>
</dbReference>
<dbReference type="FunFam" id="3.30.40.10:FF:000043">
    <property type="entry name" value="Putative e3 ubiquitin-protein ligase march8"/>
    <property type="match status" value="1"/>
</dbReference>
<accession>A0A3N0XHZ2</accession>
<keyword evidence="7" id="KW-0808">Transferase</keyword>
<comment type="subcellular location">
    <subcellularLocation>
        <location evidence="3">Cytoplasmic vesicle membrane</location>
        <topology evidence="3">Multi-pass membrane protein</topology>
    </subcellularLocation>
    <subcellularLocation>
        <location evidence="4">Early endosome membrane</location>
        <topology evidence="4">Multi-pass membrane protein</topology>
    </subcellularLocation>
    <subcellularLocation>
        <location evidence="2">Lysosome membrane</location>
        <topology evidence="2">Multi-pass membrane protein</topology>
    </subcellularLocation>
</comment>
<evidence type="ECO:0000256" key="12">
    <source>
        <dbReference type="ARBA" id="ARBA00022786"/>
    </source>
</evidence>
<gene>
    <name evidence="24" type="ORF">DPX16_14251</name>
</gene>
<feature type="compositionally biased region" description="Polar residues" evidence="20">
    <location>
        <begin position="433"/>
        <end position="446"/>
    </location>
</feature>
<feature type="compositionally biased region" description="Basic and acidic residues" evidence="20">
    <location>
        <begin position="491"/>
        <end position="502"/>
    </location>
</feature>
<comment type="caution">
    <text evidence="24">The sequence shown here is derived from an EMBL/GenBank/DDBJ whole genome shotgun (WGS) entry which is preliminary data.</text>
</comment>
<feature type="region of interest" description="Disordered" evidence="20">
    <location>
        <begin position="323"/>
        <end position="508"/>
    </location>
</feature>
<dbReference type="GO" id="GO:0005765">
    <property type="term" value="C:lysosomal membrane"/>
    <property type="evidence" value="ECO:0007669"/>
    <property type="project" value="UniProtKB-SubCell"/>
</dbReference>
<evidence type="ECO:0000256" key="17">
    <source>
        <dbReference type="ARBA" id="ARBA00023228"/>
    </source>
</evidence>
<feature type="compositionally biased region" description="Basic residues" evidence="20">
    <location>
        <begin position="407"/>
        <end position="420"/>
    </location>
</feature>
<feature type="domain" description="RING-type" evidence="22">
    <location>
        <begin position="536"/>
        <end position="583"/>
    </location>
</feature>
<dbReference type="SUPFAM" id="SSF57850">
    <property type="entry name" value="RING/U-box"/>
    <property type="match status" value="1"/>
</dbReference>
<evidence type="ECO:0000256" key="7">
    <source>
        <dbReference type="ARBA" id="ARBA00022679"/>
    </source>
</evidence>
<keyword evidence="10" id="KW-0967">Endosome</keyword>
<evidence type="ECO:0000256" key="5">
    <source>
        <dbReference type="ARBA" id="ARBA00004906"/>
    </source>
</evidence>